<gene>
    <name evidence="1" type="ORF">GBAR_LOCUS18004</name>
</gene>
<keyword evidence="2" id="KW-1185">Reference proteome</keyword>
<proteinExistence type="predicted"/>
<accession>A0AA35WYU8</accession>
<organism evidence="1 2">
    <name type="scientific">Geodia barretti</name>
    <name type="common">Barrett's horny sponge</name>
    <dbReference type="NCBI Taxonomy" id="519541"/>
    <lineage>
        <taxon>Eukaryota</taxon>
        <taxon>Metazoa</taxon>
        <taxon>Porifera</taxon>
        <taxon>Demospongiae</taxon>
        <taxon>Heteroscleromorpha</taxon>
        <taxon>Tetractinellida</taxon>
        <taxon>Astrophorina</taxon>
        <taxon>Geodiidae</taxon>
        <taxon>Geodia</taxon>
    </lineage>
</organism>
<evidence type="ECO:0000313" key="2">
    <source>
        <dbReference type="Proteomes" id="UP001174909"/>
    </source>
</evidence>
<dbReference type="Proteomes" id="UP001174909">
    <property type="component" value="Unassembled WGS sequence"/>
</dbReference>
<comment type="caution">
    <text evidence="1">The sequence shown here is derived from an EMBL/GenBank/DDBJ whole genome shotgun (WGS) entry which is preliminary data.</text>
</comment>
<reference evidence="1" key="1">
    <citation type="submission" date="2023-03" db="EMBL/GenBank/DDBJ databases">
        <authorList>
            <person name="Steffen K."/>
            <person name="Cardenas P."/>
        </authorList>
    </citation>
    <scope>NUCLEOTIDE SEQUENCE</scope>
</reference>
<dbReference type="EMBL" id="CASHTH010002562">
    <property type="protein sequence ID" value="CAI8031765.1"/>
    <property type="molecule type" value="Genomic_DNA"/>
</dbReference>
<protein>
    <submittedName>
        <fullName evidence="1">Uncharacterized protein</fullName>
    </submittedName>
</protein>
<name>A0AA35WYU8_GEOBA</name>
<dbReference type="AlphaFoldDB" id="A0AA35WYU8"/>
<evidence type="ECO:0000313" key="1">
    <source>
        <dbReference type="EMBL" id="CAI8031765.1"/>
    </source>
</evidence>
<sequence length="87" mass="9492">MSGSQWPWGVTEPTNTVLIELWIQSTSASTTPHEVKDYVSDAVGLWISDTLECSDKVWVMCRYSAPLGQNGAIEKVAGKGYQNGQSV</sequence>